<dbReference type="InterPro" id="IPR023485">
    <property type="entry name" value="Ptyr_pPase"/>
</dbReference>
<comment type="similarity">
    <text evidence="1">Belongs to the low molecular weight phosphotyrosine protein phosphatase family.</text>
</comment>
<evidence type="ECO:0000259" key="5">
    <source>
        <dbReference type="SMART" id="SM00226"/>
    </source>
</evidence>
<evidence type="ECO:0000256" key="4">
    <source>
        <dbReference type="ARBA" id="ARBA00022912"/>
    </source>
</evidence>
<dbReference type="PANTHER" id="PTHR11717:SF7">
    <property type="entry name" value="LOW MOLECULAR WEIGHT PHOSPHOTYROSINE PROTEIN PHOSPHATASE"/>
    <property type="match status" value="1"/>
</dbReference>
<dbReference type="InterPro" id="IPR050438">
    <property type="entry name" value="LMW_PTPase"/>
</dbReference>
<name>A0ABW8J2D1_9GAMM</name>
<evidence type="ECO:0000256" key="1">
    <source>
        <dbReference type="ARBA" id="ARBA00011063"/>
    </source>
</evidence>
<dbReference type="Proteomes" id="UP001620339">
    <property type="component" value="Unassembled WGS sequence"/>
</dbReference>
<dbReference type="PRINTS" id="PR00719">
    <property type="entry name" value="LMWPTPASE"/>
</dbReference>
<dbReference type="CDD" id="cd16343">
    <property type="entry name" value="LMWPTP"/>
    <property type="match status" value="1"/>
</dbReference>
<organism evidence="6 7">
    <name type="scientific">Rhodanobacter hydrolyticus</name>
    <dbReference type="NCBI Taxonomy" id="2250595"/>
    <lineage>
        <taxon>Bacteria</taxon>
        <taxon>Pseudomonadati</taxon>
        <taxon>Pseudomonadota</taxon>
        <taxon>Gammaproteobacteria</taxon>
        <taxon>Lysobacterales</taxon>
        <taxon>Rhodanobacteraceae</taxon>
        <taxon>Rhodanobacter</taxon>
    </lineage>
</organism>
<evidence type="ECO:0000313" key="6">
    <source>
        <dbReference type="EMBL" id="MFK2876462.1"/>
    </source>
</evidence>
<dbReference type="InterPro" id="IPR017867">
    <property type="entry name" value="Tyr_phospatase_low_mol_wt"/>
</dbReference>
<feature type="domain" description="Phosphotyrosine protein phosphatase I" evidence="5">
    <location>
        <begin position="4"/>
        <end position="152"/>
    </location>
</feature>
<evidence type="ECO:0000313" key="7">
    <source>
        <dbReference type="Proteomes" id="UP001620339"/>
    </source>
</evidence>
<sequence>MSERRLLFVCLGNICRSPLVEVVARKRLAEAGLDVVVASCGTSGWHAGEGADPRMVAAARAAGHDLSRHRARQLHAPDFTDYDFLLAMDRDNLRGLHKLAATPEQMERAALFLEWTGVASPLEFPDPWYGDAAGFTAAVNLAERGVAGLIERLRDADR</sequence>
<keyword evidence="3" id="KW-0378">Hydrolase</keyword>
<evidence type="ECO:0000256" key="3">
    <source>
        <dbReference type="ARBA" id="ARBA00022801"/>
    </source>
</evidence>
<keyword evidence="7" id="KW-1185">Reference proteome</keyword>
<accession>A0ABW8J2D1</accession>
<proteinExistence type="inferred from homology"/>
<reference evidence="6 7" key="1">
    <citation type="submission" date="2020-10" db="EMBL/GenBank/DDBJ databases">
        <title>Phylogeny of dyella-like bacteria.</title>
        <authorList>
            <person name="Fu J."/>
        </authorList>
    </citation>
    <scope>NUCLEOTIDE SEQUENCE [LARGE SCALE GENOMIC DNA]</scope>
    <source>
        <strain evidence="6 7">KACC 19113</strain>
    </source>
</reference>
<evidence type="ECO:0000256" key="2">
    <source>
        <dbReference type="ARBA" id="ARBA00013064"/>
    </source>
</evidence>
<dbReference type="SUPFAM" id="SSF52788">
    <property type="entry name" value="Phosphotyrosine protein phosphatases I"/>
    <property type="match status" value="1"/>
</dbReference>
<gene>
    <name evidence="6" type="ORF">ISP25_05205</name>
</gene>
<comment type="caution">
    <text evidence="6">The sequence shown here is derived from an EMBL/GenBank/DDBJ whole genome shotgun (WGS) entry which is preliminary data.</text>
</comment>
<dbReference type="InterPro" id="IPR036196">
    <property type="entry name" value="Ptyr_pPase_sf"/>
</dbReference>
<dbReference type="RefSeq" id="WP_404612236.1">
    <property type="nucleotide sequence ID" value="NZ_JADIKK010000008.1"/>
</dbReference>
<protein>
    <recommendedName>
        <fullName evidence="2">protein-tyrosine-phosphatase</fullName>
        <ecNumber evidence="2">3.1.3.48</ecNumber>
    </recommendedName>
</protein>
<dbReference type="EMBL" id="JADIKK010000008">
    <property type="protein sequence ID" value="MFK2876462.1"/>
    <property type="molecule type" value="Genomic_DNA"/>
</dbReference>
<dbReference type="PANTHER" id="PTHR11717">
    <property type="entry name" value="LOW MOLECULAR WEIGHT PROTEIN TYROSINE PHOSPHATASE"/>
    <property type="match status" value="1"/>
</dbReference>
<keyword evidence="4" id="KW-0904">Protein phosphatase</keyword>
<dbReference type="Gene3D" id="3.40.50.2300">
    <property type="match status" value="1"/>
</dbReference>
<dbReference type="EC" id="3.1.3.48" evidence="2"/>
<dbReference type="Pfam" id="PF01451">
    <property type="entry name" value="LMWPc"/>
    <property type="match status" value="1"/>
</dbReference>
<dbReference type="SMART" id="SM00226">
    <property type="entry name" value="LMWPc"/>
    <property type="match status" value="1"/>
</dbReference>